<dbReference type="RefSeq" id="WP_104831165.1">
    <property type="nucleotide sequence ID" value="NZ_PJCH01000015.1"/>
</dbReference>
<dbReference type="InterPro" id="IPR007236">
    <property type="entry name" value="SlyX"/>
</dbReference>
<proteinExistence type="inferred from homology"/>
<dbReference type="Gene3D" id="1.20.5.300">
    <property type="match status" value="1"/>
</dbReference>
<dbReference type="OrthoDB" id="5422806at2"/>
<organism evidence="3 4">
    <name type="scientific">Hyphococcus luteus</name>
    <dbReference type="NCBI Taxonomy" id="2058213"/>
    <lineage>
        <taxon>Bacteria</taxon>
        <taxon>Pseudomonadati</taxon>
        <taxon>Pseudomonadota</taxon>
        <taxon>Alphaproteobacteria</taxon>
        <taxon>Parvularculales</taxon>
        <taxon>Parvularculaceae</taxon>
        <taxon>Hyphococcus</taxon>
    </lineage>
</organism>
<dbReference type="HAMAP" id="MF_00715">
    <property type="entry name" value="SlyX"/>
    <property type="match status" value="1"/>
</dbReference>
<evidence type="ECO:0000313" key="4">
    <source>
        <dbReference type="Proteomes" id="UP000239504"/>
    </source>
</evidence>
<feature type="coiled-coil region" evidence="2">
    <location>
        <begin position="3"/>
        <end position="58"/>
    </location>
</feature>
<dbReference type="PANTHER" id="PTHR36508">
    <property type="entry name" value="PROTEIN SLYX"/>
    <property type="match status" value="1"/>
</dbReference>
<protein>
    <recommendedName>
        <fullName evidence="1">Protein SlyX homolog</fullName>
    </recommendedName>
</protein>
<dbReference type="Proteomes" id="UP000239504">
    <property type="component" value="Unassembled WGS sequence"/>
</dbReference>
<dbReference type="PANTHER" id="PTHR36508:SF1">
    <property type="entry name" value="PROTEIN SLYX"/>
    <property type="match status" value="1"/>
</dbReference>
<dbReference type="AlphaFoldDB" id="A0A2S7K0C6"/>
<evidence type="ECO:0000256" key="2">
    <source>
        <dbReference type="SAM" id="Coils"/>
    </source>
</evidence>
<evidence type="ECO:0000256" key="1">
    <source>
        <dbReference type="HAMAP-Rule" id="MF_00715"/>
    </source>
</evidence>
<dbReference type="EMBL" id="PJCH01000015">
    <property type="protein sequence ID" value="PQA85952.1"/>
    <property type="molecule type" value="Genomic_DNA"/>
</dbReference>
<keyword evidence="4" id="KW-1185">Reference proteome</keyword>
<gene>
    <name evidence="1" type="primary">slyX</name>
    <name evidence="3" type="ORF">CW354_16330</name>
</gene>
<evidence type="ECO:0000313" key="3">
    <source>
        <dbReference type="EMBL" id="PQA85952.1"/>
    </source>
</evidence>
<reference evidence="3 4" key="1">
    <citation type="submission" date="2017-12" db="EMBL/GenBank/DDBJ databases">
        <authorList>
            <person name="Hurst M.R.H."/>
        </authorList>
    </citation>
    <scope>NUCLEOTIDE SEQUENCE [LARGE SCALE GENOMIC DNA]</scope>
    <source>
        <strain evidence="3 4">SY-3-19</strain>
    </source>
</reference>
<comment type="caution">
    <text evidence="3">The sequence shown here is derived from an EMBL/GenBank/DDBJ whole genome shotgun (WGS) entry which is preliminary data.</text>
</comment>
<sequence>MSDDALNARLEKLEERSAFQEQTIEDLSQAVTEQWKLLESFKREVSRLNDELKAVEDNFSRGGEREPPPPHY</sequence>
<keyword evidence="2" id="KW-0175">Coiled coil</keyword>
<comment type="similarity">
    <text evidence="1">Belongs to the SlyX family.</text>
</comment>
<accession>A0A2S7K0C6</accession>
<name>A0A2S7K0C6_9PROT</name>
<dbReference type="Pfam" id="PF04102">
    <property type="entry name" value="SlyX"/>
    <property type="match status" value="1"/>
</dbReference>